<feature type="binding site" description="axial binding residue" evidence="11">
    <location>
        <position position="474"/>
    </location>
    <ligand>
        <name>heme</name>
        <dbReference type="ChEBI" id="CHEBI:30413"/>
    </ligand>
    <ligandPart>
        <name>Fe</name>
        <dbReference type="ChEBI" id="CHEBI:18248"/>
    </ligandPart>
</feature>
<dbReference type="InterPro" id="IPR001128">
    <property type="entry name" value="Cyt_P450"/>
</dbReference>
<dbReference type="Pfam" id="PF00067">
    <property type="entry name" value="p450"/>
    <property type="match status" value="1"/>
</dbReference>
<dbReference type="OMA" id="CKSAQGY"/>
<dbReference type="InterPro" id="IPR017972">
    <property type="entry name" value="Cyt_P450_CS"/>
</dbReference>
<dbReference type="GO" id="GO:0005506">
    <property type="term" value="F:iron ion binding"/>
    <property type="evidence" value="ECO:0007669"/>
    <property type="project" value="InterPro"/>
</dbReference>
<evidence type="ECO:0008006" key="16">
    <source>
        <dbReference type="Google" id="ProtNLM"/>
    </source>
</evidence>
<keyword evidence="3 11" id="KW-0349">Heme</keyword>
<comment type="subcellular location">
    <subcellularLocation>
        <location evidence="1">Membrane</location>
        <topology evidence="1">Single-pass membrane protein</topology>
    </subcellularLocation>
</comment>
<sequence length="526" mass="59834">MEASLPLRILSSLLLLGLIWFIIYLCNTIFILLISSHRVKRKLCMQGITGPSPSFLYGNLSQMQQIQSNAINRSHTHGDFVAHDYTSSIFPYFEHWRKLYGPVYTYSTGFRQHLYVNDPEMVKEMNQSLSLDLGKPTYMTKRLEPMLGKGIIRSNGHVWAQQRKIIAPEFFMDKTKGMVGLIVESAKPLLRKWEQCIEAQGGRQADITIDEDLRGLSADVIARACFGSSYMKGKEIFSKLRTLRTLITKQSILFGITSFGFFAYKNQKLKRNLETEIESLIWETVKERENQSLDKSYIEKDLMQQLLEAAVNNSNSSNSNFSPKHFIVDNCKNIYFAGHEATATAATWCMMLLALYPEWQSRIREEVTQFCSEGLDANSLSNLKTVTMVIQEALRLYPPGAFVSREALEQVQIGKITVPKGVCIWTLIPTMHRDTTIWGPDANEFRPERFADGVSKACKFAQAYIPFGVGTRLCVGRNLAMVELKVVLSLIVSEFTFSLSPNYQHSPAFRMIVEPEHGVQIIIRKV</sequence>
<dbReference type="Proteomes" id="UP000091857">
    <property type="component" value="Chromosome 16"/>
</dbReference>
<proteinExistence type="inferred from homology"/>
<keyword evidence="7 12" id="KW-0560">Oxidoreductase</keyword>
<evidence type="ECO:0000256" key="13">
    <source>
        <dbReference type="SAM" id="Phobius"/>
    </source>
</evidence>
<keyword evidence="10 13" id="KW-0472">Membrane</keyword>
<dbReference type="PANTHER" id="PTHR24282">
    <property type="entry name" value="CYTOCHROME P450 FAMILY MEMBER"/>
    <property type="match status" value="1"/>
</dbReference>
<evidence type="ECO:0000313" key="14">
    <source>
        <dbReference type="EMBL" id="OAY27555.1"/>
    </source>
</evidence>
<dbReference type="Gene3D" id="1.10.630.10">
    <property type="entry name" value="Cytochrome P450"/>
    <property type="match status" value="1"/>
</dbReference>
<keyword evidence="8 11" id="KW-0408">Iron</keyword>
<dbReference type="InterPro" id="IPR002401">
    <property type="entry name" value="Cyt_P450_E_grp-I"/>
</dbReference>
<dbReference type="GO" id="GO:0004497">
    <property type="term" value="F:monooxygenase activity"/>
    <property type="evidence" value="ECO:0000318"/>
    <property type="project" value="GO_Central"/>
</dbReference>
<reference evidence="15" key="1">
    <citation type="journal article" date="2016" name="Nat. Biotechnol.">
        <title>Sequencing wild and cultivated cassava and related species reveals extensive interspecific hybridization and genetic diversity.</title>
        <authorList>
            <person name="Bredeson J.V."/>
            <person name="Lyons J.B."/>
            <person name="Prochnik S.E."/>
            <person name="Wu G.A."/>
            <person name="Ha C.M."/>
            <person name="Edsinger-Gonzales E."/>
            <person name="Grimwood J."/>
            <person name="Schmutz J."/>
            <person name="Rabbi I.Y."/>
            <person name="Egesi C."/>
            <person name="Nauluvula P."/>
            <person name="Lebot V."/>
            <person name="Ndunguru J."/>
            <person name="Mkamilo G."/>
            <person name="Bart R.S."/>
            <person name="Setter T.L."/>
            <person name="Gleadow R.M."/>
            <person name="Kulakow P."/>
            <person name="Ferguson M.E."/>
            <person name="Rounsley S."/>
            <person name="Rokhsar D.S."/>
        </authorList>
    </citation>
    <scope>NUCLEOTIDE SEQUENCE [LARGE SCALE GENOMIC DNA]</scope>
    <source>
        <strain evidence="15">cv. AM560-2</strain>
    </source>
</reference>
<organism evidence="14 15">
    <name type="scientific">Manihot esculenta</name>
    <name type="common">Cassava</name>
    <name type="synonym">Jatropha manihot</name>
    <dbReference type="NCBI Taxonomy" id="3983"/>
    <lineage>
        <taxon>Eukaryota</taxon>
        <taxon>Viridiplantae</taxon>
        <taxon>Streptophyta</taxon>
        <taxon>Embryophyta</taxon>
        <taxon>Tracheophyta</taxon>
        <taxon>Spermatophyta</taxon>
        <taxon>Magnoliopsida</taxon>
        <taxon>eudicotyledons</taxon>
        <taxon>Gunneridae</taxon>
        <taxon>Pentapetalae</taxon>
        <taxon>rosids</taxon>
        <taxon>fabids</taxon>
        <taxon>Malpighiales</taxon>
        <taxon>Euphorbiaceae</taxon>
        <taxon>Crotonoideae</taxon>
        <taxon>Manihoteae</taxon>
        <taxon>Manihot</taxon>
    </lineage>
</organism>
<evidence type="ECO:0000256" key="2">
    <source>
        <dbReference type="ARBA" id="ARBA00010617"/>
    </source>
</evidence>
<evidence type="ECO:0000256" key="3">
    <source>
        <dbReference type="ARBA" id="ARBA00022617"/>
    </source>
</evidence>
<keyword evidence="9 12" id="KW-0503">Monooxygenase</keyword>
<evidence type="ECO:0000256" key="8">
    <source>
        <dbReference type="ARBA" id="ARBA00023004"/>
    </source>
</evidence>
<comment type="similarity">
    <text evidence="2 12">Belongs to the cytochrome P450 family.</text>
</comment>
<evidence type="ECO:0000256" key="4">
    <source>
        <dbReference type="ARBA" id="ARBA00022692"/>
    </source>
</evidence>
<dbReference type="AlphaFoldDB" id="A0A2C9UBG0"/>
<dbReference type="GO" id="GO:0016705">
    <property type="term" value="F:oxidoreductase activity, acting on paired donors, with incorporation or reduction of molecular oxygen"/>
    <property type="evidence" value="ECO:0007669"/>
    <property type="project" value="InterPro"/>
</dbReference>
<dbReference type="SUPFAM" id="SSF48264">
    <property type="entry name" value="Cytochrome P450"/>
    <property type="match status" value="1"/>
</dbReference>
<dbReference type="InterPro" id="IPR036396">
    <property type="entry name" value="Cyt_P450_sf"/>
</dbReference>
<comment type="cofactor">
    <cofactor evidence="11">
        <name>heme</name>
        <dbReference type="ChEBI" id="CHEBI:30413"/>
    </cofactor>
</comment>
<dbReference type="PROSITE" id="PS00086">
    <property type="entry name" value="CYTOCHROME_P450"/>
    <property type="match status" value="1"/>
</dbReference>
<evidence type="ECO:0000256" key="11">
    <source>
        <dbReference type="PIRSR" id="PIRSR602401-1"/>
    </source>
</evidence>
<keyword evidence="4 13" id="KW-0812">Transmembrane</keyword>
<gene>
    <name evidence="14" type="ORF">MANES_16G134300v8</name>
</gene>
<keyword evidence="15" id="KW-1185">Reference proteome</keyword>
<name>A0A2C9UBG0_MANES</name>
<evidence type="ECO:0000256" key="12">
    <source>
        <dbReference type="RuleBase" id="RU000461"/>
    </source>
</evidence>
<dbReference type="PRINTS" id="PR00385">
    <property type="entry name" value="P450"/>
</dbReference>
<dbReference type="GO" id="GO:0016020">
    <property type="term" value="C:membrane"/>
    <property type="evidence" value="ECO:0007669"/>
    <property type="project" value="UniProtKB-SubCell"/>
</dbReference>
<dbReference type="Gramene" id="Manes.16G134300.1.v8.1">
    <property type="protein sequence ID" value="Manes.16G134300.1.v8.1.CDS"/>
    <property type="gene ID" value="Manes.16G134300.v8.1"/>
</dbReference>
<feature type="transmembrane region" description="Helical" evidence="13">
    <location>
        <begin position="12"/>
        <end position="35"/>
    </location>
</feature>
<evidence type="ECO:0000256" key="6">
    <source>
        <dbReference type="ARBA" id="ARBA00022989"/>
    </source>
</evidence>
<protein>
    <recommendedName>
        <fullName evidence="16">Cytochrome P450</fullName>
    </recommendedName>
</protein>
<dbReference type="GO" id="GO:0020037">
    <property type="term" value="F:heme binding"/>
    <property type="evidence" value="ECO:0007669"/>
    <property type="project" value="InterPro"/>
</dbReference>
<comment type="caution">
    <text evidence="14">The sequence shown here is derived from an EMBL/GenBank/DDBJ whole genome shotgun (WGS) entry which is preliminary data.</text>
</comment>
<dbReference type="PRINTS" id="PR00463">
    <property type="entry name" value="EP450I"/>
</dbReference>
<keyword evidence="6 13" id="KW-1133">Transmembrane helix</keyword>
<dbReference type="EMBL" id="CM004402">
    <property type="protein sequence ID" value="OAY27555.1"/>
    <property type="molecule type" value="Genomic_DNA"/>
</dbReference>
<accession>A0A2C9UBG0</accession>
<dbReference type="STRING" id="3983.A0A2C9UBG0"/>
<dbReference type="PANTHER" id="PTHR24282:SF36">
    <property type="entry name" value="CYTOCHROME P450 714A1-RELATED"/>
    <property type="match status" value="1"/>
</dbReference>
<evidence type="ECO:0000313" key="15">
    <source>
        <dbReference type="Proteomes" id="UP000091857"/>
    </source>
</evidence>
<evidence type="ECO:0000256" key="10">
    <source>
        <dbReference type="ARBA" id="ARBA00023136"/>
    </source>
</evidence>
<keyword evidence="5 11" id="KW-0479">Metal-binding</keyword>
<evidence type="ECO:0000256" key="9">
    <source>
        <dbReference type="ARBA" id="ARBA00023033"/>
    </source>
</evidence>
<evidence type="ECO:0000256" key="7">
    <source>
        <dbReference type="ARBA" id="ARBA00023002"/>
    </source>
</evidence>
<evidence type="ECO:0000256" key="5">
    <source>
        <dbReference type="ARBA" id="ARBA00022723"/>
    </source>
</evidence>
<evidence type="ECO:0000256" key="1">
    <source>
        <dbReference type="ARBA" id="ARBA00004167"/>
    </source>
</evidence>
<dbReference type="OrthoDB" id="1470350at2759"/>
<dbReference type="InterPro" id="IPR050665">
    <property type="entry name" value="Cytochrome_P450_Monooxygen"/>
</dbReference>